<feature type="zinc finger region" description="dksA C4-type" evidence="4">
    <location>
        <begin position="25"/>
        <end position="49"/>
    </location>
</feature>
<dbReference type="EMBL" id="BSVB01000001">
    <property type="protein sequence ID" value="GMA96179.1"/>
    <property type="molecule type" value="Genomic_DNA"/>
</dbReference>
<keyword evidence="2" id="KW-0863">Zinc-finger</keyword>
<dbReference type="Proteomes" id="UP001157034">
    <property type="component" value="Unassembled WGS sequence"/>
</dbReference>
<dbReference type="PROSITE" id="PS51128">
    <property type="entry name" value="ZF_DKSA_2"/>
    <property type="match status" value="1"/>
</dbReference>
<dbReference type="RefSeq" id="WP_284254807.1">
    <property type="nucleotide sequence ID" value="NZ_BSVB01000001.1"/>
</dbReference>
<accession>A0ABQ6K713</accession>
<name>A0ABQ6K713_9MICO</name>
<keyword evidence="3" id="KW-0862">Zinc</keyword>
<keyword evidence="7" id="KW-1185">Reference proteome</keyword>
<protein>
    <recommendedName>
        <fullName evidence="5">Zinc finger DksA/TraR C4-type domain-containing protein</fullName>
    </recommendedName>
</protein>
<evidence type="ECO:0000256" key="3">
    <source>
        <dbReference type="ARBA" id="ARBA00022833"/>
    </source>
</evidence>
<evidence type="ECO:0000313" key="7">
    <source>
        <dbReference type="Proteomes" id="UP001157034"/>
    </source>
</evidence>
<dbReference type="Pfam" id="PF01258">
    <property type="entry name" value="zf-dskA_traR"/>
    <property type="match status" value="1"/>
</dbReference>
<organism evidence="6 7">
    <name type="scientific">Pseudolysinimonas kribbensis</name>
    <dbReference type="NCBI Taxonomy" id="433641"/>
    <lineage>
        <taxon>Bacteria</taxon>
        <taxon>Bacillati</taxon>
        <taxon>Actinomycetota</taxon>
        <taxon>Actinomycetes</taxon>
        <taxon>Micrococcales</taxon>
        <taxon>Microbacteriaceae</taxon>
        <taxon>Pseudolysinimonas</taxon>
    </lineage>
</organism>
<keyword evidence="1" id="KW-0479">Metal-binding</keyword>
<proteinExistence type="predicted"/>
<evidence type="ECO:0000256" key="1">
    <source>
        <dbReference type="ARBA" id="ARBA00022723"/>
    </source>
</evidence>
<comment type="caution">
    <text evidence="6">The sequence shown here is derived from an EMBL/GenBank/DDBJ whole genome shotgun (WGS) entry which is preliminary data.</text>
</comment>
<evidence type="ECO:0000259" key="5">
    <source>
        <dbReference type="Pfam" id="PF01258"/>
    </source>
</evidence>
<dbReference type="InterPro" id="IPR000962">
    <property type="entry name" value="Znf_DskA_TraR"/>
</dbReference>
<evidence type="ECO:0000313" key="6">
    <source>
        <dbReference type="EMBL" id="GMA96179.1"/>
    </source>
</evidence>
<reference evidence="7" key="1">
    <citation type="journal article" date="2019" name="Int. J. Syst. Evol. Microbiol.">
        <title>The Global Catalogue of Microorganisms (GCM) 10K type strain sequencing project: providing services to taxonomists for standard genome sequencing and annotation.</title>
        <authorList>
            <consortium name="The Broad Institute Genomics Platform"/>
            <consortium name="The Broad Institute Genome Sequencing Center for Infectious Disease"/>
            <person name="Wu L."/>
            <person name="Ma J."/>
        </authorList>
    </citation>
    <scope>NUCLEOTIDE SEQUENCE [LARGE SCALE GENOMIC DNA]</scope>
    <source>
        <strain evidence="7">NBRC 108894</strain>
    </source>
</reference>
<feature type="domain" description="Zinc finger DksA/TraR C4-type" evidence="5">
    <location>
        <begin position="20"/>
        <end position="49"/>
    </location>
</feature>
<evidence type="ECO:0000256" key="4">
    <source>
        <dbReference type="PROSITE-ProRule" id="PRU00510"/>
    </source>
</evidence>
<evidence type="ECO:0000256" key="2">
    <source>
        <dbReference type="ARBA" id="ARBA00022771"/>
    </source>
</evidence>
<dbReference type="Gene3D" id="1.20.120.910">
    <property type="entry name" value="DksA, coiled-coil domain"/>
    <property type="match status" value="1"/>
</dbReference>
<sequence length="55" mass="6136">MRLGATLRELERAGDRVSEGSYGRCAVCDAEIPTAQLELQPERTACVACVDRRRR</sequence>
<gene>
    <name evidence="6" type="ORF">GCM10025881_30030</name>
</gene>